<evidence type="ECO:0000256" key="1">
    <source>
        <dbReference type="SAM" id="MobiDB-lite"/>
    </source>
</evidence>
<dbReference type="AlphaFoldDB" id="A0A445DS21"/>
<feature type="compositionally biased region" description="Polar residues" evidence="1">
    <location>
        <begin position="20"/>
        <end position="30"/>
    </location>
</feature>
<feature type="region of interest" description="Disordered" evidence="1">
    <location>
        <begin position="1"/>
        <end position="30"/>
    </location>
</feature>
<name>A0A445DS21_ARAHY</name>
<keyword evidence="3" id="KW-1185">Reference proteome</keyword>
<protein>
    <submittedName>
        <fullName evidence="2">Uncharacterized protein</fullName>
    </submittedName>
</protein>
<evidence type="ECO:0000313" key="3">
    <source>
        <dbReference type="Proteomes" id="UP000289738"/>
    </source>
</evidence>
<reference evidence="2 3" key="1">
    <citation type="submission" date="2019-01" db="EMBL/GenBank/DDBJ databases">
        <title>Sequencing of cultivated peanut Arachis hypogaea provides insights into genome evolution and oil improvement.</title>
        <authorList>
            <person name="Chen X."/>
        </authorList>
    </citation>
    <scope>NUCLEOTIDE SEQUENCE [LARGE SCALE GENOMIC DNA]</scope>
    <source>
        <strain evidence="3">cv. Fuhuasheng</strain>
        <tissue evidence="2">Leaves</tissue>
    </source>
</reference>
<organism evidence="2 3">
    <name type="scientific">Arachis hypogaea</name>
    <name type="common">Peanut</name>
    <dbReference type="NCBI Taxonomy" id="3818"/>
    <lineage>
        <taxon>Eukaryota</taxon>
        <taxon>Viridiplantae</taxon>
        <taxon>Streptophyta</taxon>
        <taxon>Embryophyta</taxon>
        <taxon>Tracheophyta</taxon>
        <taxon>Spermatophyta</taxon>
        <taxon>Magnoliopsida</taxon>
        <taxon>eudicotyledons</taxon>
        <taxon>Gunneridae</taxon>
        <taxon>Pentapetalae</taxon>
        <taxon>rosids</taxon>
        <taxon>fabids</taxon>
        <taxon>Fabales</taxon>
        <taxon>Fabaceae</taxon>
        <taxon>Papilionoideae</taxon>
        <taxon>50 kb inversion clade</taxon>
        <taxon>dalbergioids sensu lato</taxon>
        <taxon>Dalbergieae</taxon>
        <taxon>Pterocarpus clade</taxon>
        <taxon>Arachis</taxon>
    </lineage>
</organism>
<comment type="caution">
    <text evidence="2">The sequence shown here is derived from an EMBL/GenBank/DDBJ whole genome shotgun (WGS) entry which is preliminary data.</text>
</comment>
<evidence type="ECO:0000313" key="2">
    <source>
        <dbReference type="EMBL" id="RYR65968.1"/>
    </source>
</evidence>
<dbReference type="Proteomes" id="UP000289738">
    <property type="component" value="Chromosome A03"/>
</dbReference>
<accession>A0A445DS21</accession>
<gene>
    <name evidence="2" type="ORF">Ahy_A03g011895</name>
</gene>
<sequence length="199" mass="21778">MSNTSTASSTSSDETRGNESKNSSVSSNAEPTLLSVKHDSVGHAHLELNATHINTMGWPPYGLPPGYVPSMVTQGLPVSLYSTFQNFLYQNAYGILDVPIFGVSGSYISQQNFVHAINTGNNSASNSTTLTVTRVENSRPVFPDMSRAIPVNQLSQTIRSLVNIRQQMDKSYHDLVNMLTHQMVTILNPFLANTNTRTE</sequence>
<proteinExistence type="predicted"/>
<feature type="compositionally biased region" description="Low complexity" evidence="1">
    <location>
        <begin position="1"/>
        <end position="12"/>
    </location>
</feature>
<dbReference type="EMBL" id="SDMP01000003">
    <property type="protein sequence ID" value="RYR65968.1"/>
    <property type="molecule type" value="Genomic_DNA"/>
</dbReference>